<reference evidence="6 7" key="1">
    <citation type="submission" date="2019-11" db="EMBL/GenBank/DDBJ databases">
        <title>Novel species isolated from a subtropical stream in China.</title>
        <authorList>
            <person name="Lu H."/>
        </authorList>
    </citation>
    <scope>NUCLEOTIDE SEQUENCE [LARGE SCALE GENOMIC DNA]</scope>
    <source>
        <strain evidence="6 7">FT92W</strain>
    </source>
</reference>
<dbReference type="InterPro" id="IPR005119">
    <property type="entry name" value="LysR_subst-bd"/>
</dbReference>
<comment type="similarity">
    <text evidence="1">Belongs to the LysR transcriptional regulatory family.</text>
</comment>
<dbReference type="Proteomes" id="UP000446768">
    <property type="component" value="Unassembled WGS sequence"/>
</dbReference>
<evidence type="ECO:0000256" key="2">
    <source>
        <dbReference type="ARBA" id="ARBA00023015"/>
    </source>
</evidence>
<dbReference type="InterPro" id="IPR036390">
    <property type="entry name" value="WH_DNA-bd_sf"/>
</dbReference>
<dbReference type="SUPFAM" id="SSF53850">
    <property type="entry name" value="Periplasmic binding protein-like II"/>
    <property type="match status" value="1"/>
</dbReference>
<feature type="domain" description="HTH lysR-type" evidence="5">
    <location>
        <begin position="1"/>
        <end position="59"/>
    </location>
</feature>
<organism evidence="6 7">
    <name type="scientific">Pseudoduganella rivuli</name>
    <dbReference type="NCBI Taxonomy" id="2666085"/>
    <lineage>
        <taxon>Bacteria</taxon>
        <taxon>Pseudomonadati</taxon>
        <taxon>Pseudomonadota</taxon>
        <taxon>Betaproteobacteria</taxon>
        <taxon>Burkholderiales</taxon>
        <taxon>Oxalobacteraceae</taxon>
        <taxon>Telluria group</taxon>
        <taxon>Pseudoduganella</taxon>
    </lineage>
</organism>
<dbReference type="GO" id="GO:0003700">
    <property type="term" value="F:DNA-binding transcription factor activity"/>
    <property type="evidence" value="ECO:0007669"/>
    <property type="project" value="InterPro"/>
</dbReference>
<evidence type="ECO:0000259" key="5">
    <source>
        <dbReference type="PROSITE" id="PS50931"/>
    </source>
</evidence>
<dbReference type="EMBL" id="WKJJ01000003">
    <property type="protein sequence ID" value="MRV71078.1"/>
    <property type="molecule type" value="Genomic_DNA"/>
</dbReference>
<dbReference type="InterPro" id="IPR058163">
    <property type="entry name" value="LysR-type_TF_proteobact-type"/>
</dbReference>
<evidence type="ECO:0000313" key="6">
    <source>
        <dbReference type="EMBL" id="MRV71078.1"/>
    </source>
</evidence>
<keyword evidence="4" id="KW-0804">Transcription</keyword>
<gene>
    <name evidence="6" type="ORF">GJ700_05015</name>
</gene>
<dbReference type="CDD" id="cd08422">
    <property type="entry name" value="PBP2_CrgA_like"/>
    <property type="match status" value="1"/>
</dbReference>
<dbReference type="Pfam" id="PF00126">
    <property type="entry name" value="HTH_1"/>
    <property type="match status" value="1"/>
</dbReference>
<dbReference type="RefSeq" id="WP_154371583.1">
    <property type="nucleotide sequence ID" value="NZ_WKJJ01000003.1"/>
</dbReference>
<dbReference type="FunFam" id="1.10.10.10:FF:000001">
    <property type="entry name" value="LysR family transcriptional regulator"/>
    <property type="match status" value="1"/>
</dbReference>
<dbReference type="GO" id="GO:0003677">
    <property type="term" value="F:DNA binding"/>
    <property type="evidence" value="ECO:0007669"/>
    <property type="project" value="UniProtKB-KW"/>
</dbReference>
<keyword evidence="3" id="KW-0238">DNA-binding</keyword>
<protein>
    <submittedName>
        <fullName evidence="6">LysR family transcriptional regulator</fullName>
    </submittedName>
</protein>
<dbReference type="SUPFAM" id="SSF46785">
    <property type="entry name" value="Winged helix' DNA-binding domain"/>
    <property type="match status" value="1"/>
</dbReference>
<dbReference type="Pfam" id="PF03466">
    <property type="entry name" value="LysR_substrate"/>
    <property type="match status" value="1"/>
</dbReference>
<evidence type="ECO:0000313" key="7">
    <source>
        <dbReference type="Proteomes" id="UP000446768"/>
    </source>
</evidence>
<evidence type="ECO:0000256" key="1">
    <source>
        <dbReference type="ARBA" id="ARBA00009437"/>
    </source>
</evidence>
<sequence>MDRSRVLTLFIGVVRAGSFSQAAMEAGLSPQAVSKAVRQLEDHLGVRLFHRTTRSLTLTEEGERLFELANPGMRLLDEAIDTVQNSRRDMDGVIRIAAPTSFGQHIVVPLIRDFQQRYPGVRFDLVLEDQFTDLVEARIDVGFRAGNPPERNLVSRRIGDLYLVVCAAPRYIELYGAPDSIDALREHRCTGFRQPNTGRMVPWEFRVDGATVYRDIPSVASFNTAEAEAAAVLAGMAIGQLGWYMAADDIRQGRLRHLLPETTASYGGVYMYYQQRTQMPQRVRQFIDYAVEHAPAQFAGGPWTGST</sequence>
<keyword evidence="7" id="KW-1185">Reference proteome</keyword>
<dbReference type="PRINTS" id="PR00039">
    <property type="entry name" value="HTHLYSR"/>
</dbReference>
<dbReference type="PANTHER" id="PTHR30537">
    <property type="entry name" value="HTH-TYPE TRANSCRIPTIONAL REGULATOR"/>
    <property type="match status" value="1"/>
</dbReference>
<dbReference type="AlphaFoldDB" id="A0A7X2IKB6"/>
<evidence type="ECO:0000256" key="4">
    <source>
        <dbReference type="ARBA" id="ARBA00023163"/>
    </source>
</evidence>
<keyword evidence="2" id="KW-0805">Transcription regulation</keyword>
<dbReference type="InterPro" id="IPR036388">
    <property type="entry name" value="WH-like_DNA-bd_sf"/>
</dbReference>
<dbReference type="InterPro" id="IPR000847">
    <property type="entry name" value="LysR_HTH_N"/>
</dbReference>
<comment type="caution">
    <text evidence="6">The sequence shown here is derived from an EMBL/GenBank/DDBJ whole genome shotgun (WGS) entry which is preliminary data.</text>
</comment>
<name>A0A7X2IKB6_9BURK</name>
<dbReference type="Gene3D" id="3.40.190.290">
    <property type="match status" value="1"/>
</dbReference>
<dbReference type="PANTHER" id="PTHR30537:SF5">
    <property type="entry name" value="HTH-TYPE TRANSCRIPTIONAL ACTIVATOR TTDR-RELATED"/>
    <property type="match status" value="1"/>
</dbReference>
<evidence type="ECO:0000256" key="3">
    <source>
        <dbReference type="ARBA" id="ARBA00023125"/>
    </source>
</evidence>
<accession>A0A7X2IKB6</accession>
<dbReference type="PROSITE" id="PS50931">
    <property type="entry name" value="HTH_LYSR"/>
    <property type="match status" value="1"/>
</dbReference>
<dbReference type="Gene3D" id="1.10.10.10">
    <property type="entry name" value="Winged helix-like DNA-binding domain superfamily/Winged helix DNA-binding domain"/>
    <property type="match status" value="1"/>
</dbReference>
<proteinExistence type="inferred from homology"/>